<proteinExistence type="inferred from homology"/>
<evidence type="ECO:0000256" key="3">
    <source>
        <dbReference type="ARBA" id="ARBA00023315"/>
    </source>
</evidence>
<organism evidence="4 5">
    <name type="scientific">Castilleja foliolosa</name>
    <dbReference type="NCBI Taxonomy" id="1961234"/>
    <lineage>
        <taxon>Eukaryota</taxon>
        <taxon>Viridiplantae</taxon>
        <taxon>Streptophyta</taxon>
        <taxon>Embryophyta</taxon>
        <taxon>Tracheophyta</taxon>
        <taxon>Spermatophyta</taxon>
        <taxon>Magnoliopsida</taxon>
        <taxon>eudicotyledons</taxon>
        <taxon>Gunneridae</taxon>
        <taxon>Pentapetalae</taxon>
        <taxon>asterids</taxon>
        <taxon>lamiids</taxon>
        <taxon>Lamiales</taxon>
        <taxon>Orobanchaceae</taxon>
        <taxon>Pedicularideae</taxon>
        <taxon>Castillejinae</taxon>
        <taxon>Castilleja</taxon>
    </lineage>
</organism>
<keyword evidence="2" id="KW-0808">Transferase</keyword>
<dbReference type="GO" id="GO:0016746">
    <property type="term" value="F:acyltransferase activity"/>
    <property type="evidence" value="ECO:0007669"/>
    <property type="project" value="UniProtKB-KW"/>
</dbReference>
<dbReference type="InterPro" id="IPR023213">
    <property type="entry name" value="CAT-like_dom_sf"/>
</dbReference>
<dbReference type="Proteomes" id="UP001632038">
    <property type="component" value="Unassembled WGS sequence"/>
</dbReference>
<comment type="similarity">
    <text evidence="1">Belongs to the plant acyltransferase family.</text>
</comment>
<sequence>MTGLFPVYEVDYGWGKPHWVATVGVPFKNLVALMDTKDGDGIEAWVSMVEKDKDVIEAKYKLLYMQLVTPA</sequence>
<keyword evidence="5" id="KW-1185">Reference proteome</keyword>
<evidence type="ECO:0000313" key="4">
    <source>
        <dbReference type="EMBL" id="KAL3627085.1"/>
    </source>
</evidence>
<keyword evidence="3" id="KW-0012">Acyltransferase</keyword>
<evidence type="ECO:0000313" key="5">
    <source>
        <dbReference type="Proteomes" id="UP001632038"/>
    </source>
</evidence>
<dbReference type="AlphaFoldDB" id="A0ABD3CE74"/>
<evidence type="ECO:0000256" key="1">
    <source>
        <dbReference type="ARBA" id="ARBA00009861"/>
    </source>
</evidence>
<gene>
    <name evidence="4" type="ORF">CASFOL_028448</name>
</gene>
<name>A0ABD3CE74_9LAMI</name>
<dbReference type="Gene3D" id="3.30.559.10">
    <property type="entry name" value="Chloramphenicol acetyltransferase-like domain"/>
    <property type="match status" value="1"/>
</dbReference>
<dbReference type="PANTHER" id="PTHR31623:SF17">
    <property type="entry name" value="F21J9.9"/>
    <property type="match status" value="1"/>
</dbReference>
<evidence type="ECO:0000256" key="2">
    <source>
        <dbReference type="ARBA" id="ARBA00022679"/>
    </source>
</evidence>
<accession>A0ABD3CE74</accession>
<dbReference type="EMBL" id="JAVIJP010000039">
    <property type="protein sequence ID" value="KAL3627085.1"/>
    <property type="molecule type" value="Genomic_DNA"/>
</dbReference>
<reference evidence="5" key="1">
    <citation type="journal article" date="2024" name="IScience">
        <title>Strigolactones Initiate the Formation of Haustorium-like Structures in Castilleja.</title>
        <authorList>
            <person name="Buerger M."/>
            <person name="Peterson D."/>
            <person name="Chory J."/>
        </authorList>
    </citation>
    <scope>NUCLEOTIDE SEQUENCE [LARGE SCALE GENOMIC DNA]</scope>
</reference>
<protein>
    <submittedName>
        <fullName evidence="4">Uncharacterized protein</fullName>
    </submittedName>
</protein>
<dbReference type="Pfam" id="PF02458">
    <property type="entry name" value="Transferase"/>
    <property type="match status" value="1"/>
</dbReference>
<dbReference type="PANTHER" id="PTHR31623">
    <property type="entry name" value="F21J9.9"/>
    <property type="match status" value="1"/>
</dbReference>
<comment type="caution">
    <text evidence="4">The sequence shown here is derived from an EMBL/GenBank/DDBJ whole genome shotgun (WGS) entry which is preliminary data.</text>
</comment>